<proteinExistence type="predicted"/>
<sequence>MGSPAELGDIHVEVTVHEPSVDAFIASLAPETEEGEPIDDAE</sequence>
<gene>
    <name evidence="1" type="ORF">MBEHAL_0095</name>
</gene>
<accession>U2YQV5</accession>
<protein>
    <submittedName>
        <fullName evidence="1">Uncharacterized protein</fullName>
    </submittedName>
</protein>
<keyword evidence="2" id="KW-1185">Reference proteome</keyword>
<evidence type="ECO:0000313" key="2">
    <source>
        <dbReference type="Proteomes" id="UP000016986"/>
    </source>
</evidence>
<evidence type="ECO:0000313" key="1">
    <source>
        <dbReference type="EMBL" id="GAD51335.1"/>
    </source>
</evidence>
<dbReference type="AlphaFoldDB" id="U2YQV5"/>
<dbReference type="EMBL" id="BATA01000001">
    <property type="protein sequence ID" value="GAD51335.1"/>
    <property type="molecule type" value="Genomic_DNA"/>
</dbReference>
<comment type="caution">
    <text evidence="1">The sequence shown here is derived from an EMBL/GenBank/DDBJ whole genome shotgun (WGS) entry which is preliminary data.</text>
</comment>
<name>U2YQV5_9EURY</name>
<dbReference type="Proteomes" id="UP000016986">
    <property type="component" value="Unassembled WGS sequence"/>
</dbReference>
<reference evidence="1 2" key="1">
    <citation type="submission" date="2013-09" db="EMBL/GenBank/DDBJ databases">
        <title>Whole genome sequencing of Halarchaeum acidiphilum strain MH1-52-1.</title>
        <authorList>
            <person name="Shimane Y."/>
            <person name="Minegishi H."/>
            <person name="Nishi S."/>
            <person name="Echigo A."/>
            <person name="Shuto A."/>
            <person name="Konishi M."/>
            <person name="Ito T."/>
            <person name="Ohkuma M."/>
            <person name="Ohta Y."/>
            <person name="Nagano Y."/>
            <person name="Tsubouchi T."/>
            <person name="Mori K."/>
            <person name="Usui K."/>
            <person name="Kamekura M."/>
            <person name="Usami R."/>
            <person name="Takaki Y."/>
            <person name="Hatada Y."/>
        </authorList>
    </citation>
    <scope>NUCLEOTIDE SEQUENCE [LARGE SCALE GENOMIC DNA]</scope>
    <source>
        <strain evidence="1 2">JCM 16109</strain>
    </source>
</reference>
<organism evidence="1 2">
    <name type="scientific">Halarchaeum acidiphilum MH1-52-1</name>
    <dbReference type="NCBI Taxonomy" id="1261545"/>
    <lineage>
        <taxon>Archaea</taxon>
        <taxon>Methanobacteriati</taxon>
        <taxon>Methanobacteriota</taxon>
        <taxon>Stenosarchaea group</taxon>
        <taxon>Halobacteria</taxon>
        <taxon>Halobacteriales</taxon>
        <taxon>Halobacteriaceae</taxon>
    </lineage>
</organism>